<dbReference type="PROSITE" id="PS00463">
    <property type="entry name" value="ZN2_CY6_FUNGAL_1"/>
    <property type="match status" value="2"/>
</dbReference>
<dbReference type="Pfam" id="PF00172">
    <property type="entry name" value="Zn_clus"/>
    <property type="match status" value="2"/>
</dbReference>
<dbReference type="InterPro" id="IPR036864">
    <property type="entry name" value="Zn2-C6_fun-type_DNA-bd_sf"/>
</dbReference>
<evidence type="ECO:0000256" key="2">
    <source>
        <dbReference type="ARBA" id="ARBA00022723"/>
    </source>
</evidence>
<dbReference type="SMART" id="SM00906">
    <property type="entry name" value="Fungal_trans"/>
    <property type="match status" value="1"/>
</dbReference>
<organism evidence="8 9">
    <name type="scientific">Coniochaeta pulveracea</name>
    <dbReference type="NCBI Taxonomy" id="177199"/>
    <lineage>
        <taxon>Eukaryota</taxon>
        <taxon>Fungi</taxon>
        <taxon>Dikarya</taxon>
        <taxon>Ascomycota</taxon>
        <taxon>Pezizomycotina</taxon>
        <taxon>Sordariomycetes</taxon>
        <taxon>Sordariomycetidae</taxon>
        <taxon>Coniochaetales</taxon>
        <taxon>Coniochaetaceae</taxon>
        <taxon>Coniochaeta</taxon>
    </lineage>
</organism>
<dbReference type="PANTHER" id="PTHR47338">
    <property type="entry name" value="ZN(II)2CYS6 TRANSCRIPTION FACTOR (EUROFUNG)-RELATED"/>
    <property type="match status" value="1"/>
</dbReference>
<dbReference type="GO" id="GO:0006351">
    <property type="term" value="P:DNA-templated transcription"/>
    <property type="evidence" value="ECO:0007669"/>
    <property type="project" value="InterPro"/>
</dbReference>
<dbReference type="Proteomes" id="UP000275385">
    <property type="component" value="Unassembled WGS sequence"/>
</dbReference>
<dbReference type="GO" id="GO:0005634">
    <property type="term" value="C:nucleus"/>
    <property type="evidence" value="ECO:0007669"/>
    <property type="project" value="UniProtKB-SubCell"/>
</dbReference>
<evidence type="ECO:0000256" key="4">
    <source>
        <dbReference type="ARBA" id="ARBA00023163"/>
    </source>
</evidence>
<dbReference type="SMART" id="SM00066">
    <property type="entry name" value="GAL4"/>
    <property type="match status" value="2"/>
</dbReference>
<dbReference type="InterPro" id="IPR001138">
    <property type="entry name" value="Zn2Cys6_DnaBD"/>
</dbReference>
<keyword evidence="5" id="KW-0539">Nucleus</keyword>
<evidence type="ECO:0000256" key="3">
    <source>
        <dbReference type="ARBA" id="ARBA00023015"/>
    </source>
</evidence>
<reference evidence="8 9" key="1">
    <citation type="submission" date="2018-08" db="EMBL/GenBank/DDBJ databases">
        <title>Draft genome of the lignicolous fungus Coniochaeta pulveracea.</title>
        <authorList>
            <person name="Borstlap C.J."/>
            <person name="De Witt R.N."/>
            <person name="Botha A."/>
            <person name="Volschenk H."/>
        </authorList>
    </citation>
    <scope>NUCLEOTIDE SEQUENCE [LARGE SCALE GENOMIC DNA]</scope>
    <source>
        <strain evidence="8 9">CAB683</strain>
    </source>
</reference>
<accession>A0A420XVN5</accession>
<keyword evidence="9" id="KW-1185">Reference proteome</keyword>
<evidence type="ECO:0000313" key="9">
    <source>
        <dbReference type="Proteomes" id="UP000275385"/>
    </source>
</evidence>
<dbReference type="GO" id="GO:0008270">
    <property type="term" value="F:zinc ion binding"/>
    <property type="evidence" value="ECO:0007669"/>
    <property type="project" value="InterPro"/>
</dbReference>
<feature type="domain" description="Zn(2)-C6 fungal-type" evidence="7">
    <location>
        <begin position="14"/>
        <end position="44"/>
    </location>
</feature>
<evidence type="ECO:0000256" key="5">
    <source>
        <dbReference type="ARBA" id="ARBA00023242"/>
    </source>
</evidence>
<comment type="caution">
    <text evidence="8">The sequence shown here is derived from an EMBL/GenBank/DDBJ whole genome shotgun (WGS) entry which is preliminary data.</text>
</comment>
<keyword evidence="4" id="KW-0804">Transcription</keyword>
<protein>
    <recommendedName>
        <fullName evidence="7">Zn(2)-C6 fungal-type domain-containing protein</fullName>
    </recommendedName>
</protein>
<feature type="compositionally biased region" description="Polar residues" evidence="6">
    <location>
        <begin position="143"/>
        <end position="153"/>
    </location>
</feature>
<name>A0A420XVN5_9PEZI</name>
<dbReference type="GO" id="GO:0003677">
    <property type="term" value="F:DNA binding"/>
    <property type="evidence" value="ECO:0007669"/>
    <property type="project" value="InterPro"/>
</dbReference>
<dbReference type="AlphaFoldDB" id="A0A420XVN5"/>
<dbReference type="Gene3D" id="4.10.240.10">
    <property type="entry name" value="Zn(2)-C6 fungal-type DNA-binding domain"/>
    <property type="match status" value="2"/>
</dbReference>
<evidence type="ECO:0000313" key="8">
    <source>
        <dbReference type="EMBL" id="RKU39721.1"/>
    </source>
</evidence>
<dbReference type="CDD" id="cd00067">
    <property type="entry name" value="GAL4"/>
    <property type="match status" value="2"/>
</dbReference>
<dbReference type="InterPro" id="IPR007219">
    <property type="entry name" value="XnlR_reg_dom"/>
</dbReference>
<evidence type="ECO:0000256" key="1">
    <source>
        <dbReference type="ARBA" id="ARBA00004123"/>
    </source>
</evidence>
<keyword evidence="3" id="KW-0805">Transcription regulation</keyword>
<dbReference type="STRING" id="177199.A0A420XVN5"/>
<dbReference type="OrthoDB" id="2017365at2759"/>
<dbReference type="EMBL" id="QVQW01000161">
    <property type="protein sequence ID" value="RKU39721.1"/>
    <property type="molecule type" value="Genomic_DNA"/>
</dbReference>
<dbReference type="Pfam" id="PF04082">
    <property type="entry name" value="Fungal_trans"/>
    <property type="match status" value="1"/>
</dbReference>
<evidence type="ECO:0000259" key="7">
    <source>
        <dbReference type="PROSITE" id="PS50048"/>
    </source>
</evidence>
<dbReference type="PANTHER" id="PTHR47338:SF7">
    <property type="entry name" value="ZN(II)2CYS6 TRANSCRIPTION FACTOR (EUROFUNG)"/>
    <property type="match status" value="1"/>
</dbReference>
<feature type="compositionally biased region" description="Polar residues" evidence="6">
    <location>
        <begin position="612"/>
        <end position="621"/>
    </location>
</feature>
<dbReference type="PROSITE" id="PS50048">
    <property type="entry name" value="ZN2_CY6_FUNGAL_2"/>
    <property type="match status" value="2"/>
</dbReference>
<gene>
    <name evidence="8" type="ORF">DL546_000119</name>
</gene>
<keyword evidence="2" id="KW-0479">Metal-binding</keyword>
<feature type="domain" description="Zn(2)-C6 fungal-type" evidence="7">
    <location>
        <begin position="71"/>
        <end position="101"/>
    </location>
</feature>
<sequence length="709" mass="77074">MSASPRPLHRTSHTCVTCRARKVRCDGRRGICTNCERLGFGCSYDENVAIEVVDSTGHVSISVPRRRVRQACLSCHAKKAKCSGQMPKCDRCRVQGLDCVYRPGKRSIANAASSAESSQQGNHVGSPGVTTPDPARTSFDHTAATQSAGSPVGSSGLEDESFDALALRTFDKFFRHVHHIPMFSFLHRASLMERYHAGLLDRPLMLALIGITALFTDIGPGTKQLGERCIDEAMALVMRDFEKPSVLRLQTLVIITKHRILSRRYKSAFMLHATACRFAAALRLNHENPAICFLAQESRRRLMWSLYMLDTAIASGQVDFALYPTPETQIHVQLPCNERNFDFDLPEPTEPLTPPGPGPDGLPPQLPDVVGLLALHVRISWIRSKIQQYTTAILANPTLEALSGLPARSAEFAAELEAFYARLPLSFRWSEANLRLRAYSPRLGIYIMTHIWWQQCHCDMYRLWIAGLGREALPDSLVSQINLEFVSQCRRLCFDHARAMADMFAEVLALGNDIPVFDLDLAVCAYQCAKLLYHGFKNSAAELVTTAESVRELSGLCLRIVKASTAGPAAASILVDLEKLIDEGLEINVPVPLPPPMSPAMPPPLTVPSAAGMNSASSTPASMGGAMTTPSAAFRPFPGSPMPPPGAQPNNDVDGAGAASVATHVTTGSNAFEGALDGLDFSMDLFGMDSAMSNGGFGMSPGFGRMDMQ</sequence>
<dbReference type="CDD" id="cd12148">
    <property type="entry name" value="fungal_TF_MHR"/>
    <property type="match status" value="1"/>
</dbReference>
<dbReference type="GO" id="GO:0000981">
    <property type="term" value="F:DNA-binding transcription factor activity, RNA polymerase II-specific"/>
    <property type="evidence" value="ECO:0007669"/>
    <property type="project" value="InterPro"/>
</dbReference>
<feature type="region of interest" description="Disordered" evidence="6">
    <location>
        <begin position="612"/>
        <end position="632"/>
    </location>
</feature>
<dbReference type="SUPFAM" id="SSF57701">
    <property type="entry name" value="Zn2/Cys6 DNA-binding domain"/>
    <property type="match status" value="2"/>
</dbReference>
<dbReference type="PRINTS" id="PR00755">
    <property type="entry name" value="AFLATOXINBRP"/>
</dbReference>
<feature type="region of interest" description="Disordered" evidence="6">
    <location>
        <begin position="110"/>
        <end position="157"/>
    </location>
</feature>
<proteinExistence type="predicted"/>
<comment type="subcellular location">
    <subcellularLocation>
        <location evidence="1">Nucleus</location>
    </subcellularLocation>
</comment>
<dbReference type="InterPro" id="IPR050815">
    <property type="entry name" value="TF_fung"/>
</dbReference>
<evidence type="ECO:0000256" key="6">
    <source>
        <dbReference type="SAM" id="MobiDB-lite"/>
    </source>
</evidence>